<proteinExistence type="predicted"/>
<evidence type="ECO:0000313" key="1">
    <source>
        <dbReference type="EMBL" id="CAE8646008.1"/>
    </source>
</evidence>
<organism evidence="1 2">
    <name type="scientific">Polarella glacialis</name>
    <name type="common">Dinoflagellate</name>
    <dbReference type="NCBI Taxonomy" id="89957"/>
    <lineage>
        <taxon>Eukaryota</taxon>
        <taxon>Sar</taxon>
        <taxon>Alveolata</taxon>
        <taxon>Dinophyceae</taxon>
        <taxon>Suessiales</taxon>
        <taxon>Suessiaceae</taxon>
        <taxon>Polarella</taxon>
    </lineage>
</organism>
<protein>
    <submittedName>
        <fullName evidence="1">Uncharacterized protein</fullName>
    </submittedName>
</protein>
<dbReference type="Proteomes" id="UP000626109">
    <property type="component" value="Unassembled WGS sequence"/>
</dbReference>
<gene>
    <name evidence="1" type="ORF">PGLA2088_LOCUS4413</name>
</gene>
<accession>A0A813I795</accession>
<reference evidence="1" key="1">
    <citation type="submission" date="2021-02" db="EMBL/GenBank/DDBJ databases">
        <authorList>
            <person name="Dougan E. K."/>
            <person name="Rhodes N."/>
            <person name="Thang M."/>
            <person name="Chan C."/>
        </authorList>
    </citation>
    <scope>NUCLEOTIDE SEQUENCE</scope>
</reference>
<feature type="non-terminal residue" evidence="1">
    <location>
        <position position="1"/>
    </location>
</feature>
<evidence type="ECO:0000313" key="2">
    <source>
        <dbReference type="Proteomes" id="UP000626109"/>
    </source>
</evidence>
<comment type="caution">
    <text evidence="1">The sequence shown here is derived from an EMBL/GenBank/DDBJ whole genome shotgun (WGS) entry which is preliminary data.</text>
</comment>
<name>A0A813I795_POLGL</name>
<dbReference type="AlphaFoldDB" id="A0A813I795"/>
<sequence>RQWPPYSGLLVEGDSERFAALESRIAAISEKEEQEEESSASSRPQRRLVRTYVTPATVVEVVASALPTSEPDLLK</sequence>
<feature type="non-terminal residue" evidence="1">
    <location>
        <position position="75"/>
    </location>
</feature>
<dbReference type="EMBL" id="CAJNNW010004018">
    <property type="protein sequence ID" value="CAE8646008.1"/>
    <property type="molecule type" value="Genomic_DNA"/>
</dbReference>